<accession>A0A135SQT1</accession>
<dbReference type="AlphaFoldDB" id="A0A135SQT1"/>
<proteinExistence type="predicted"/>
<evidence type="ECO:0000313" key="3">
    <source>
        <dbReference type="Proteomes" id="UP000070328"/>
    </source>
</evidence>
<protein>
    <submittedName>
        <fullName evidence="2">Uncharacterized protein</fullName>
    </submittedName>
</protein>
<feature type="transmembrane region" description="Helical" evidence="1">
    <location>
        <begin position="80"/>
        <end position="102"/>
    </location>
</feature>
<evidence type="ECO:0000256" key="1">
    <source>
        <dbReference type="SAM" id="Phobius"/>
    </source>
</evidence>
<organism evidence="2 3">
    <name type="scientific">Colletotrichum simmondsii</name>
    <dbReference type="NCBI Taxonomy" id="703756"/>
    <lineage>
        <taxon>Eukaryota</taxon>
        <taxon>Fungi</taxon>
        <taxon>Dikarya</taxon>
        <taxon>Ascomycota</taxon>
        <taxon>Pezizomycotina</taxon>
        <taxon>Sordariomycetes</taxon>
        <taxon>Hypocreomycetidae</taxon>
        <taxon>Glomerellales</taxon>
        <taxon>Glomerellaceae</taxon>
        <taxon>Colletotrichum</taxon>
        <taxon>Colletotrichum acutatum species complex</taxon>
    </lineage>
</organism>
<keyword evidence="1" id="KW-0472">Membrane</keyword>
<keyword evidence="3" id="KW-1185">Reference proteome</keyword>
<dbReference type="EMBL" id="JFBX01000470">
    <property type="protein sequence ID" value="KXH38137.1"/>
    <property type="molecule type" value="Genomic_DNA"/>
</dbReference>
<comment type="caution">
    <text evidence="2">The sequence shown here is derived from an EMBL/GenBank/DDBJ whole genome shotgun (WGS) entry which is preliminary data.</text>
</comment>
<reference evidence="2 3" key="1">
    <citation type="submission" date="2014-02" db="EMBL/GenBank/DDBJ databases">
        <title>The genome sequence of Colletotrichum simmondsii CBS122122.</title>
        <authorList>
            <person name="Baroncelli R."/>
            <person name="Thon M.R."/>
        </authorList>
    </citation>
    <scope>NUCLEOTIDE SEQUENCE [LARGE SCALE GENOMIC DNA]</scope>
    <source>
        <strain evidence="2 3">CBS122122</strain>
    </source>
</reference>
<name>A0A135SQT1_9PEZI</name>
<evidence type="ECO:0000313" key="2">
    <source>
        <dbReference type="EMBL" id="KXH38137.1"/>
    </source>
</evidence>
<keyword evidence="1" id="KW-1133">Transmembrane helix</keyword>
<dbReference type="Proteomes" id="UP000070328">
    <property type="component" value="Unassembled WGS sequence"/>
</dbReference>
<sequence length="241" mass="25856">MEYITLRRGVTPAAQTPEHAERGTAVDVPLPAVPGPSLCSASIGKTLPESTKHRSQQVWMWKASTWRAGYGWEFLHHYEFVAAVAAAAAAAAAVFACLQLHLPCITIHRSPLPPPTSYSLPRVPIPYPMCQMAPVPVLTVSDLLPSVNLMQDRVATTKFASSHQLPRVPITITLTHRSNSQTATLRVFPVREAPSLEPSTSVLRSLAVILAPARPSGSISISLAPAFTSFSLLTPAVNLTA</sequence>
<keyword evidence="1" id="KW-0812">Transmembrane</keyword>
<gene>
    <name evidence="2" type="ORF">CSIM01_10452</name>
</gene>